<keyword evidence="1" id="KW-0812">Transmembrane</keyword>
<keyword evidence="1" id="KW-0472">Membrane</keyword>
<keyword evidence="3" id="KW-1185">Reference proteome</keyword>
<organism evidence="2 3">
    <name type="scientific">Hibiscus sabdariffa</name>
    <name type="common">roselle</name>
    <dbReference type="NCBI Taxonomy" id="183260"/>
    <lineage>
        <taxon>Eukaryota</taxon>
        <taxon>Viridiplantae</taxon>
        <taxon>Streptophyta</taxon>
        <taxon>Embryophyta</taxon>
        <taxon>Tracheophyta</taxon>
        <taxon>Spermatophyta</taxon>
        <taxon>Magnoliopsida</taxon>
        <taxon>eudicotyledons</taxon>
        <taxon>Gunneridae</taxon>
        <taxon>Pentapetalae</taxon>
        <taxon>rosids</taxon>
        <taxon>malvids</taxon>
        <taxon>Malvales</taxon>
        <taxon>Malvaceae</taxon>
        <taxon>Malvoideae</taxon>
        <taxon>Hibiscus</taxon>
    </lineage>
</organism>
<dbReference type="Proteomes" id="UP001396334">
    <property type="component" value="Unassembled WGS sequence"/>
</dbReference>
<keyword evidence="1" id="KW-1133">Transmembrane helix</keyword>
<protein>
    <submittedName>
        <fullName evidence="2">Uncharacterized protein</fullName>
    </submittedName>
</protein>
<sequence length="78" mass="8591">MVAHELSIWLARIAAHFQGKRLGGTVPYYALRQSILIFLGLVVNPVMVIAVGSCVISWVMLPHSSLDFLELLTLTLLS</sequence>
<accession>A0ABR2SYI1</accession>
<dbReference type="EMBL" id="JBBPBN010000010">
    <property type="protein sequence ID" value="KAK9030007.1"/>
    <property type="molecule type" value="Genomic_DNA"/>
</dbReference>
<evidence type="ECO:0000256" key="1">
    <source>
        <dbReference type="SAM" id="Phobius"/>
    </source>
</evidence>
<gene>
    <name evidence="2" type="ORF">V6N11_031445</name>
</gene>
<evidence type="ECO:0000313" key="2">
    <source>
        <dbReference type="EMBL" id="KAK9030007.1"/>
    </source>
</evidence>
<name>A0ABR2SYI1_9ROSI</name>
<comment type="caution">
    <text evidence="2">The sequence shown here is derived from an EMBL/GenBank/DDBJ whole genome shotgun (WGS) entry which is preliminary data.</text>
</comment>
<feature type="transmembrane region" description="Helical" evidence="1">
    <location>
        <begin position="35"/>
        <end position="61"/>
    </location>
</feature>
<reference evidence="2 3" key="1">
    <citation type="journal article" date="2024" name="G3 (Bethesda)">
        <title>Genome assembly of Hibiscus sabdariffa L. provides insights into metabolisms of medicinal natural products.</title>
        <authorList>
            <person name="Kim T."/>
        </authorList>
    </citation>
    <scope>NUCLEOTIDE SEQUENCE [LARGE SCALE GENOMIC DNA]</scope>
    <source>
        <strain evidence="2">TK-2024</strain>
        <tissue evidence="2">Old leaves</tissue>
    </source>
</reference>
<evidence type="ECO:0000313" key="3">
    <source>
        <dbReference type="Proteomes" id="UP001396334"/>
    </source>
</evidence>
<proteinExistence type="predicted"/>